<feature type="transmembrane region" description="Helical" evidence="1">
    <location>
        <begin position="15"/>
        <end position="34"/>
    </location>
</feature>
<gene>
    <name evidence="2" type="ORF">US19_C0011G0017</name>
</gene>
<keyword evidence="1" id="KW-0812">Transmembrane</keyword>
<keyword evidence="1" id="KW-1133">Transmembrane helix</keyword>
<name>A0A0G0HCI1_9BACT</name>
<feature type="transmembrane region" description="Helical" evidence="1">
    <location>
        <begin position="46"/>
        <end position="66"/>
    </location>
</feature>
<feature type="transmembrane region" description="Helical" evidence="1">
    <location>
        <begin position="87"/>
        <end position="108"/>
    </location>
</feature>
<evidence type="ECO:0000313" key="3">
    <source>
        <dbReference type="Proteomes" id="UP000034492"/>
    </source>
</evidence>
<dbReference type="EMBL" id="LBSA01000011">
    <property type="protein sequence ID" value="KKQ09814.1"/>
    <property type="molecule type" value="Genomic_DNA"/>
</dbReference>
<accession>A0A0G0HCI1</accession>
<dbReference type="AlphaFoldDB" id="A0A0G0HCI1"/>
<reference evidence="2 3" key="1">
    <citation type="journal article" date="2015" name="Nature">
        <title>rRNA introns, odd ribosomes, and small enigmatic genomes across a large radiation of phyla.</title>
        <authorList>
            <person name="Brown C.T."/>
            <person name="Hug L.A."/>
            <person name="Thomas B.C."/>
            <person name="Sharon I."/>
            <person name="Castelle C.J."/>
            <person name="Singh A."/>
            <person name="Wilkins M.J."/>
            <person name="Williams K.H."/>
            <person name="Banfield J.F."/>
        </authorList>
    </citation>
    <scope>NUCLEOTIDE SEQUENCE [LARGE SCALE GENOMIC DNA]</scope>
</reference>
<evidence type="ECO:0000256" key="1">
    <source>
        <dbReference type="SAM" id="Phobius"/>
    </source>
</evidence>
<dbReference type="Proteomes" id="UP000034492">
    <property type="component" value="Unassembled WGS sequence"/>
</dbReference>
<keyword evidence="1" id="KW-0472">Membrane</keyword>
<proteinExistence type="predicted"/>
<comment type="caution">
    <text evidence="2">The sequence shown here is derived from an EMBL/GenBank/DDBJ whole genome shotgun (WGS) entry which is preliminary data.</text>
</comment>
<feature type="transmembrane region" description="Helical" evidence="1">
    <location>
        <begin position="114"/>
        <end position="132"/>
    </location>
</feature>
<organism evidence="2 3">
    <name type="scientific">Candidatus Daviesbacteria bacterium GW2011_GWB1_36_5</name>
    <dbReference type="NCBI Taxonomy" id="1618426"/>
    <lineage>
        <taxon>Bacteria</taxon>
        <taxon>Candidatus Daviesiibacteriota</taxon>
    </lineage>
</organism>
<protein>
    <submittedName>
        <fullName evidence="2">Uncharacterized protein</fullName>
    </submittedName>
</protein>
<evidence type="ECO:0000313" key="2">
    <source>
        <dbReference type="EMBL" id="KKQ09814.1"/>
    </source>
</evidence>
<sequence>MSGERNIEISKHARLEYLGATIIAGGLVGTIVGYPASLLSGNGPDLGVGVGSVVGGGFFAASQAPISLEVALTKQKENKIWESRLSLARAYLEASTGLAVSLGIPGHALGGDMGLLLGAASGAMFGIAFTNCERKLRAKGFPELITPEGNSTLRNADIPTSVDGRLYPPVYYAKNLSDWIAFREANKEAILKWAGNIPQVSTSPGGYIPDEGPVNSVVVLAEVEHRPINDPENSPGIHIADKNLTKGGAEILTLPVDPFFYWNNGSRFSGAGLGIGGKVLPDNQWVAFKENSWSRSVVVLDQYQSAVQKDSNQTLESIENSYWLLHVYGEGIKNAKRQRAAAKPVMIPEFNPGNI</sequence>